<dbReference type="Proteomes" id="UP000198282">
    <property type="component" value="Unassembled WGS sequence"/>
</dbReference>
<organism evidence="2 3">
    <name type="scientific">Streptosporangium subroseum</name>
    <dbReference type="NCBI Taxonomy" id="106412"/>
    <lineage>
        <taxon>Bacteria</taxon>
        <taxon>Bacillati</taxon>
        <taxon>Actinomycetota</taxon>
        <taxon>Actinomycetes</taxon>
        <taxon>Streptosporangiales</taxon>
        <taxon>Streptosporangiaceae</taxon>
        <taxon>Streptosporangium</taxon>
    </lineage>
</organism>
<evidence type="ECO:0008006" key="4">
    <source>
        <dbReference type="Google" id="ProtNLM"/>
    </source>
</evidence>
<sequence length="206" mass="22897">MRITTRVMVGAGAAALIAVGAPVAANATVATPPVPGTVPGTVVSVIPHSPVSFDAWGPYSSRDGKAKAWGKVSVQKKSHKQWYWKTEYKVVKVCKWHDGEKKCRFVKKPYKKHAWKWVHEYNYTVSSTLKNSKWWGDPKYRCAWETFKVVNFNGSTSFKSFKNCGKSTASYSFSGTNVKDIDVQVGRGTSSEPKGYRSGWQSVYSA</sequence>
<dbReference type="EMBL" id="FZOD01000051">
    <property type="protein sequence ID" value="SNT49747.1"/>
    <property type="molecule type" value="Genomic_DNA"/>
</dbReference>
<accession>A0A239N3Z0</accession>
<keyword evidence="3" id="KW-1185">Reference proteome</keyword>
<evidence type="ECO:0000313" key="2">
    <source>
        <dbReference type="EMBL" id="SNT49747.1"/>
    </source>
</evidence>
<dbReference type="RefSeq" id="WP_143653461.1">
    <property type="nucleotide sequence ID" value="NZ_FZOD01000051.1"/>
</dbReference>
<dbReference type="AlphaFoldDB" id="A0A239N3Z0"/>
<feature type="signal peptide" evidence="1">
    <location>
        <begin position="1"/>
        <end position="27"/>
    </location>
</feature>
<feature type="chain" id="PRO_5012828320" description="Peptidase inhibitor family I36" evidence="1">
    <location>
        <begin position="28"/>
        <end position="206"/>
    </location>
</feature>
<evidence type="ECO:0000313" key="3">
    <source>
        <dbReference type="Proteomes" id="UP000198282"/>
    </source>
</evidence>
<gene>
    <name evidence="2" type="ORF">SAMN05216276_105130</name>
</gene>
<protein>
    <recommendedName>
        <fullName evidence="4">Peptidase inhibitor family I36</fullName>
    </recommendedName>
</protein>
<dbReference type="OrthoDB" id="3529639at2"/>
<name>A0A239N3Z0_9ACTN</name>
<evidence type="ECO:0000256" key="1">
    <source>
        <dbReference type="SAM" id="SignalP"/>
    </source>
</evidence>
<reference evidence="2 3" key="1">
    <citation type="submission" date="2017-06" db="EMBL/GenBank/DDBJ databases">
        <authorList>
            <person name="Kim H.J."/>
            <person name="Triplett B.A."/>
        </authorList>
    </citation>
    <scope>NUCLEOTIDE SEQUENCE [LARGE SCALE GENOMIC DNA]</scope>
    <source>
        <strain evidence="2 3">CGMCC 4.2132</strain>
    </source>
</reference>
<keyword evidence="1" id="KW-0732">Signal</keyword>
<proteinExistence type="predicted"/>